<feature type="compositionally biased region" description="Basic and acidic residues" evidence="1">
    <location>
        <begin position="40"/>
        <end position="54"/>
    </location>
</feature>
<proteinExistence type="predicted"/>
<evidence type="ECO:0000313" key="3">
    <source>
        <dbReference type="Proteomes" id="UP000004705"/>
    </source>
</evidence>
<dbReference type="RefSeq" id="WP_005440016.1">
    <property type="nucleotide sequence ID" value="NZ_CM001466.1"/>
</dbReference>
<reference evidence="2 3" key="1">
    <citation type="journal article" date="2012" name="Stand. Genomic Sci.">
        <title>Genome sequence of the soil bacterium Saccharomonospora azurea type strain (NA-128(T)).</title>
        <authorList>
            <person name="Klenk H.P."/>
            <person name="Held B."/>
            <person name="Lucas S."/>
            <person name="Lapidus A."/>
            <person name="Copeland A."/>
            <person name="Hammon N."/>
            <person name="Pitluck S."/>
            <person name="Goodwin L.A."/>
            <person name="Han C."/>
            <person name="Tapia R."/>
            <person name="Brambilla E.M."/>
            <person name="Potter G."/>
            <person name="Land M."/>
            <person name="Ivanova N."/>
            <person name="Rohde M."/>
            <person name="Goker M."/>
            <person name="Detter J.C."/>
            <person name="Kyrpides N.C."/>
            <person name="Woyke T."/>
        </authorList>
    </citation>
    <scope>NUCLEOTIDE SEQUENCE [LARGE SCALE GENOMIC DNA]</scope>
    <source>
        <strain evidence="2 3">NA-128</strain>
    </source>
</reference>
<gene>
    <name evidence="2" type="ORF">SacazDRAFT_01429</name>
</gene>
<sequence length="66" mass="7447">MRPNDDVGEPTEPEPPDFETELERERRRGSRDLGALPTRDVPEPPNRDDVRPDDVDPDAGTIEPPD</sequence>
<feature type="region of interest" description="Disordered" evidence="1">
    <location>
        <begin position="1"/>
        <end position="66"/>
    </location>
</feature>
<organism evidence="2 3">
    <name type="scientific">Saccharomonospora azurea NA-128</name>
    <dbReference type="NCBI Taxonomy" id="882081"/>
    <lineage>
        <taxon>Bacteria</taxon>
        <taxon>Bacillati</taxon>
        <taxon>Actinomycetota</taxon>
        <taxon>Actinomycetes</taxon>
        <taxon>Pseudonocardiales</taxon>
        <taxon>Pseudonocardiaceae</taxon>
        <taxon>Saccharomonospora</taxon>
    </lineage>
</organism>
<evidence type="ECO:0000256" key="1">
    <source>
        <dbReference type="SAM" id="MobiDB-lite"/>
    </source>
</evidence>
<dbReference type="AlphaFoldDB" id="H8G7W2"/>
<accession>H8G7W2</accession>
<dbReference type="Proteomes" id="UP000004705">
    <property type="component" value="Chromosome"/>
</dbReference>
<evidence type="ECO:0000313" key="2">
    <source>
        <dbReference type="EMBL" id="EHY88359.1"/>
    </source>
</evidence>
<protein>
    <submittedName>
        <fullName evidence="2">Uncharacterized protein</fullName>
    </submittedName>
</protein>
<dbReference type="EMBL" id="CM001466">
    <property type="protein sequence ID" value="EHY88359.1"/>
    <property type="molecule type" value="Genomic_DNA"/>
</dbReference>
<name>H8G7W2_9PSEU</name>
<keyword evidence="3" id="KW-1185">Reference proteome</keyword>
<feature type="compositionally biased region" description="Acidic residues" evidence="1">
    <location>
        <begin position="1"/>
        <end position="20"/>
    </location>
</feature>
<dbReference type="HOGENOM" id="CLU_2847231_0_0_11"/>